<evidence type="ECO:0000313" key="2">
    <source>
        <dbReference type="Proteomes" id="UP001163831"/>
    </source>
</evidence>
<protein>
    <submittedName>
        <fullName evidence="1">Uncharacterized protein</fullName>
    </submittedName>
</protein>
<name>A0ABY6GLL8_9PROT</name>
<keyword evidence="2" id="KW-1185">Reference proteome</keyword>
<gene>
    <name evidence="1" type="ORF">N5W20_01355</name>
</gene>
<dbReference type="SUPFAM" id="SSF53756">
    <property type="entry name" value="UDP-Glycosyltransferase/glycogen phosphorylase"/>
    <property type="match status" value="1"/>
</dbReference>
<dbReference type="RefSeq" id="WP_319807149.1">
    <property type="nucleotide sequence ID" value="NZ_CP107052.1"/>
</dbReference>
<accession>A0ABY6GLL8</accession>
<organism evidence="1 2">
    <name type="scientific">Candidatus Kirkpatrickella diaphorinae</name>
    <dbReference type="NCBI Taxonomy" id="2984322"/>
    <lineage>
        <taxon>Bacteria</taxon>
        <taxon>Pseudomonadati</taxon>
        <taxon>Pseudomonadota</taxon>
        <taxon>Alphaproteobacteria</taxon>
        <taxon>Acetobacterales</taxon>
        <taxon>Acetobacteraceae</taxon>
        <taxon>Candidatus Kirkpatrickella</taxon>
    </lineage>
</organism>
<dbReference type="EMBL" id="CP107052">
    <property type="protein sequence ID" value="UYH51556.1"/>
    <property type="molecule type" value="Genomic_DNA"/>
</dbReference>
<sequence length="439" mass="50499">MKKMKALLCTGRLDSFSGSELVIIEFGQELRRRQFVVHVYAHHIAESLEASLLKAGIVAKSCDEIDLASYDLIYTQQNALSLLLDAQAVDQLCKVGFPYIIFAHLSPYIEIEAPLSRLESEIATRIIVNSEETGKALAAFGAAYRKAIVVPNPTQDVYISHTPITAIRKILIVSNHCPDEVLAARDLLISAGYQVDHLGEGGNVAMMCPEILHDCDAVITIGKTVQMAILANRPVYCYDHFGGPGWLTDQNYEEAAALNFSGRDQPVKKTADEIFEDITRFKPDIPHFYRKQKPFLIRFWVTLLLRDLKSHRRKIPKNRDDMQSLARVDRCMSIVCAQAFNNHFLLRYVLPRKMRFIADRDKWIQDRDGWIRERDDLIRQLQLQIYERDQRISERYSLIRALHERLRSPALVRRCLRNFSHRFAAKPRCAEDHDPIERI</sequence>
<dbReference type="Proteomes" id="UP001163831">
    <property type="component" value="Chromosome"/>
</dbReference>
<reference evidence="1" key="1">
    <citation type="submission" date="2022-10" db="EMBL/GenBank/DDBJ databases">
        <title>Candidatus Kirkpatrella diaphorinas gen. nov., sp. nov., an uncultured endosymbiont identified in a population of Diaphorina citri from Hawaii.</title>
        <authorList>
            <person name="Henry E.M."/>
            <person name="Carlson C.R."/>
            <person name="Kuo Y.-W."/>
        </authorList>
    </citation>
    <scope>NUCLEOTIDE SEQUENCE</scope>
    <source>
        <strain evidence="1">CADCRV1</strain>
    </source>
</reference>
<evidence type="ECO:0000313" key="1">
    <source>
        <dbReference type="EMBL" id="UYH51556.1"/>
    </source>
</evidence>
<dbReference type="Gene3D" id="3.40.50.2000">
    <property type="entry name" value="Glycogen Phosphorylase B"/>
    <property type="match status" value="1"/>
</dbReference>
<proteinExistence type="predicted"/>